<keyword evidence="1" id="KW-1133">Transmembrane helix</keyword>
<dbReference type="OrthoDB" id="2432175at2759"/>
<protein>
    <submittedName>
        <fullName evidence="2">Uncharacterized protein</fullName>
    </submittedName>
</protein>
<accession>A0A397SS16</accession>
<evidence type="ECO:0000313" key="3">
    <source>
        <dbReference type="Proteomes" id="UP000265703"/>
    </source>
</evidence>
<feature type="transmembrane region" description="Helical" evidence="1">
    <location>
        <begin position="219"/>
        <end position="239"/>
    </location>
</feature>
<dbReference type="STRING" id="658196.A0A397SS16"/>
<feature type="transmembrane region" description="Helical" evidence="1">
    <location>
        <begin position="176"/>
        <end position="199"/>
    </location>
</feature>
<evidence type="ECO:0000313" key="2">
    <source>
        <dbReference type="EMBL" id="RIA88913.1"/>
    </source>
</evidence>
<feature type="transmembrane region" description="Helical" evidence="1">
    <location>
        <begin position="260"/>
        <end position="282"/>
    </location>
</feature>
<keyword evidence="1" id="KW-0472">Membrane</keyword>
<reference evidence="2 3" key="1">
    <citation type="submission" date="2018-06" db="EMBL/GenBank/DDBJ databases">
        <title>Comparative genomics reveals the genomic features of Rhizophagus irregularis, R. cerebriforme, R. diaphanum and Gigaspora rosea, and their symbiotic lifestyle signature.</title>
        <authorList>
            <person name="Morin E."/>
            <person name="San Clemente H."/>
            <person name="Chen E.C.H."/>
            <person name="De La Providencia I."/>
            <person name="Hainaut M."/>
            <person name="Kuo A."/>
            <person name="Kohler A."/>
            <person name="Murat C."/>
            <person name="Tang N."/>
            <person name="Roy S."/>
            <person name="Loubradou J."/>
            <person name="Henrissat B."/>
            <person name="Grigoriev I.V."/>
            <person name="Corradi N."/>
            <person name="Roux C."/>
            <person name="Martin F.M."/>
        </authorList>
    </citation>
    <scope>NUCLEOTIDE SEQUENCE [LARGE SCALE GENOMIC DNA]</scope>
    <source>
        <strain evidence="2 3">DAOM 227022</strain>
    </source>
</reference>
<proteinExistence type="predicted"/>
<feature type="transmembrane region" description="Helical" evidence="1">
    <location>
        <begin position="288"/>
        <end position="312"/>
    </location>
</feature>
<name>A0A397SS16_9GLOM</name>
<dbReference type="EMBL" id="QKYT01000240">
    <property type="protein sequence ID" value="RIA88913.1"/>
    <property type="molecule type" value="Genomic_DNA"/>
</dbReference>
<dbReference type="AlphaFoldDB" id="A0A397SS16"/>
<dbReference type="Proteomes" id="UP000265703">
    <property type="component" value="Unassembled WGS sequence"/>
</dbReference>
<keyword evidence="3" id="KW-1185">Reference proteome</keyword>
<comment type="caution">
    <text evidence="2">The sequence shown here is derived from an EMBL/GenBank/DDBJ whole genome shotgun (WGS) entry which is preliminary data.</text>
</comment>
<gene>
    <name evidence="2" type="ORF">C1645_877051</name>
</gene>
<sequence>MAIVGLLLDYYSDNAIDNTGWMFTVSRAIPLLLDHHHLDTCTKDLFSKPIFGVKEIHLDETHINPKDLPHSKLEYIKAFYPNMKLVPKKEPHNIIKILLPITNLIDILKSSYSFNRQLMGESSKSVALRLVPLPDFTVYPEGAKNQALNFQMLPFQLLPVIDFKWEYARSYLLRHILLFLCFTILLTAINIAICLFYYLGYYLLASEIIWFTYESWRRYINISNFFGLASIVMPLSVYTMRIIDSTHQQLTISTYYHQQLAITTSFTILVLWIEILLLLRYFAITGKFIYIIIIIICNIWPFIVYIGIMVIAHGHALYLLLNNPAFIGIDPNGMRFTILDNNEEIKGSIVQTFNLETTDDNNFSNFVQSIEAVYFWVNGINGIWDQLKQFDF</sequence>
<evidence type="ECO:0000256" key="1">
    <source>
        <dbReference type="SAM" id="Phobius"/>
    </source>
</evidence>
<keyword evidence="1" id="KW-0812">Transmembrane</keyword>
<organism evidence="2 3">
    <name type="scientific">Glomus cerebriforme</name>
    <dbReference type="NCBI Taxonomy" id="658196"/>
    <lineage>
        <taxon>Eukaryota</taxon>
        <taxon>Fungi</taxon>
        <taxon>Fungi incertae sedis</taxon>
        <taxon>Mucoromycota</taxon>
        <taxon>Glomeromycotina</taxon>
        <taxon>Glomeromycetes</taxon>
        <taxon>Glomerales</taxon>
        <taxon>Glomeraceae</taxon>
        <taxon>Glomus</taxon>
    </lineage>
</organism>